<dbReference type="SUPFAM" id="SSF63862">
    <property type="entry name" value="Thiamin pyrophosphokinase, substrate-binding domain"/>
    <property type="match status" value="1"/>
</dbReference>
<proteinExistence type="predicted"/>
<reference evidence="7 8" key="1">
    <citation type="submission" date="2019-03" db="EMBL/GenBank/DDBJ databases">
        <title>Draft genome sequence data and analysis of a Fermenting Bacterium, Soehngenia longevitae strain 1933PT, isolated from petroleum reservoir in Azerbaijan.</title>
        <authorList>
            <person name="Grouzdev D.S."/>
            <person name="Bidzhieva S.K."/>
            <person name="Sokolova D.S."/>
            <person name="Tourova T.P."/>
            <person name="Poltaraus A.B."/>
            <person name="Nazina T.N."/>
        </authorList>
    </citation>
    <scope>NUCLEOTIDE SEQUENCE [LARGE SCALE GENOMIC DNA]</scope>
    <source>
        <strain evidence="7 8">1933P</strain>
    </source>
</reference>
<evidence type="ECO:0000256" key="4">
    <source>
        <dbReference type="ARBA" id="ARBA00022840"/>
    </source>
</evidence>
<organism evidence="7 8">
    <name type="scientific">Soehngenia longivitae</name>
    <dbReference type="NCBI Taxonomy" id="2562294"/>
    <lineage>
        <taxon>Bacteria</taxon>
        <taxon>Bacillati</taxon>
        <taxon>Bacillota</taxon>
        <taxon>Tissierellia</taxon>
        <taxon>Tissierellales</taxon>
        <taxon>Tissierellaceae</taxon>
        <taxon>Soehngenia</taxon>
    </lineage>
</organism>
<name>A0A4Z0D4Y0_9FIRM</name>
<evidence type="ECO:0000256" key="2">
    <source>
        <dbReference type="ARBA" id="ARBA00022741"/>
    </source>
</evidence>
<dbReference type="InterPro" id="IPR007371">
    <property type="entry name" value="TPK_catalytic"/>
</dbReference>
<evidence type="ECO:0000256" key="3">
    <source>
        <dbReference type="ARBA" id="ARBA00022777"/>
    </source>
</evidence>
<dbReference type="GO" id="GO:0005524">
    <property type="term" value="F:ATP binding"/>
    <property type="evidence" value="ECO:0007669"/>
    <property type="project" value="UniProtKB-KW"/>
</dbReference>
<keyword evidence="1 7" id="KW-0808">Transferase</keyword>
<protein>
    <recommendedName>
        <fullName evidence="5">Thiamine diphosphokinase</fullName>
        <ecNumber evidence="5">2.7.6.2</ecNumber>
    </recommendedName>
</protein>
<keyword evidence="2" id="KW-0547">Nucleotide-binding</keyword>
<dbReference type="Gene3D" id="3.40.50.10240">
    <property type="entry name" value="Thiamin pyrophosphokinase, catalytic domain"/>
    <property type="match status" value="1"/>
</dbReference>
<dbReference type="SUPFAM" id="SSF63999">
    <property type="entry name" value="Thiamin pyrophosphokinase, catalytic domain"/>
    <property type="match status" value="1"/>
</dbReference>
<evidence type="ECO:0000259" key="6">
    <source>
        <dbReference type="SMART" id="SM00983"/>
    </source>
</evidence>
<dbReference type="Pfam" id="PF04263">
    <property type="entry name" value="TPK_catalytic"/>
    <property type="match status" value="1"/>
</dbReference>
<dbReference type="GO" id="GO:0009229">
    <property type="term" value="P:thiamine diphosphate biosynthetic process"/>
    <property type="evidence" value="ECO:0007669"/>
    <property type="project" value="InterPro"/>
</dbReference>
<dbReference type="NCBIfam" id="TIGR01378">
    <property type="entry name" value="thi_PPkinase"/>
    <property type="match status" value="1"/>
</dbReference>
<dbReference type="InterPro" id="IPR036371">
    <property type="entry name" value="TPK_B1-bd_sf"/>
</dbReference>
<dbReference type="InterPro" id="IPR053149">
    <property type="entry name" value="TPK"/>
</dbReference>
<dbReference type="Proteomes" id="UP000298381">
    <property type="component" value="Unassembled WGS sequence"/>
</dbReference>
<evidence type="ECO:0000313" key="7">
    <source>
        <dbReference type="EMBL" id="TFZ39579.1"/>
    </source>
</evidence>
<dbReference type="AlphaFoldDB" id="A0A4Z0D4Y0"/>
<keyword evidence="8" id="KW-1185">Reference proteome</keyword>
<dbReference type="SMART" id="SM00983">
    <property type="entry name" value="TPK_B1_binding"/>
    <property type="match status" value="1"/>
</dbReference>
<dbReference type="InterPro" id="IPR006282">
    <property type="entry name" value="Thi_PPkinase"/>
</dbReference>
<evidence type="ECO:0000313" key="8">
    <source>
        <dbReference type="Proteomes" id="UP000298381"/>
    </source>
</evidence>
<dbReference type="GO" id="GO:0004788">
    <property type="term" value="F:thiamine diphosphokinase activity"/>
    <property type="evidence" value="ECO:0007669"/>
    <property type="project" value="UniProtKB-UniRule"/>
</dbReference>
<dbReference type="GO" id="GO:0006772">
    <property type="term" value="P:thiamine metabolic process"/>
    <property type="evidence" value="ECO:0007669"/>
    <property type="project" value="UniProtKB-UniRule"/>
</dbReference>
<keyword evidence="3 7" id="KW-0418">Kinase</keyword>
<dbReference type="InterPro" id="IPR036759">
    <property type="entry name" value="TPK_catalytic_sf"/>
</dbReference>
<feature type="domain" description="Thiamin pyrophosphokinase thiamin-binding" evidence="6">
    <location>
        <begin position="141"/>
        <end position="206"/>
    </location>
</feature>
<sequence>MKALIVSGGNELNEDKLTSLYEQNDIIIAADSGVEQLLKINKLPDYLVGDLDSISEKSILYLKSKGVNTIVYPKEKNKSDTEIAIELILSKKPENITLVSATGSRLDHSLANIFLLKKLSDLNIDTQIIDNNNIIKLIRPEQIVLKDESFDYISIIPICLEGIVITLNGFHYNLIREHIEFGSSHGVSNELDKDEGHIIKHSGEGLLILSKD</sequence>
<dbReference type="PANTHER" id="PTHR41299">
    <property type="entry name" value="THIAMINE PYROPHOSPHOKINASE"/>
    <property type="match status" value="1"/>
</dbReference>
<dbReference type="EC" id="2.7.6.2" evidence="5"/>
<dbReference type="GO" id="GO:0030975">
    <property type="term" value="F:thiamine binding"/>
    <property type="evidence" value="ECO:0007669"/>
    <property type="project" value="InterPro"/>
</dbReference>
<dbReference type="InterPro" id="IPR007373">
    <property type="entry name" value="Thiamin_PyroPKinase_B1-bd"/>
</dbReference>
<dbReference type="GO" id="GO:0016301">
    <property type="term" value="F:kinase activity"/>
    <property type="evidence" value="ECO:0007669"/>
    <property type="project" value="UniProtKB-KW"/>
</dbReference>
<evidence type="ECO:0000256" key="5">
    <source>
        <dbReference type="NCBIfam" id="TIGR01378"/>
    </source>
</evidence>
<keyword evidence="4" id="KW-0067">ATP-binding</keyword>
<accession>A0A4Z0D4Y0</accession>
<dbReference type="Pfam" id="PF04265">
    <property type="entry name" value="TPK_B1_binding"/>
    <property type="match status" value="1"/>
</dbReference>
<dbReference type="CDD" id="cd07995">
    <property type="entry name" value="TPK"/>
    <property type="match status" value="1"/>
</dbReference>
<gene>
    <name evidence="7" type="ORF">E4100_08115</name>
</gene>
<dbReference type="RefSeq" id="WP_135271543.1">
    <property type="nucleotide sequence ID" value="NZ_SRIB01000011.1"/>
</dbReference>
<comment type="caution">
    <text evidence="7">The sequence shown here is derived from an EMBL/GenBank/DDBJ whole genome shotgun (WGS) entry which is preliminary data.</text>
</comment>
<dbReference type="EMBL" id="SRIB01000011">
    <property type="protein sequence ID" value="TFZ39579.1"/>
    <property type="molecule type" value="Genomic_DNA"/>
</dbReference>
<dbReference type="OrthoDB" id="9804377at2"/>
<dbReference type="PANTHER" id="PTHR41299:SF1">
    <property type="entry name" value="THIAMINE PYROPHOSPHOKINASE"/>
    <property type="match status" value="1"/>
</dbReference>
<evidence type="ECO:0000256" key="1">
    <source>
        <dbReference type="ARBA" id="ARBA00022679"/>
    </source>
</evidence>